<evidence type="ECO:0000313" key="2">
    <source>
        <dbReference type="Proteomes" id="UP001054252"/>
    </source>
</evidence>
<organism evidence="1 2">
    <name type="scientific">Rubroshorea leprosula</name>
    <dbReference type="NCBI Taxonomy" id="152421"/>
    <lineage>
        <taxon>Eukaryota</taxon>
        <taxon>Viridiplantae</taxon>
        <taxon>Streptophyta</taxon>
        <taxon>Embryophyta</taxon>
        <taxon>Tracheophyta</taxon>
        <taxon>Spermatophyta</taxon>
        <taxon>Magnoliopsida</taxon>
        <taxon>eudicotyledons</taxon>
        <taxon>Gunneridae</taxon>
        <taxon>Pentapetalae</taxon>
        <taxon>rosids</taxon>
        <taxon>malvids</taxon>
        <taxon>Malvales</taxon>
        <taxon>Dipterocarpaceae</taxon>
        <taxon>Rubroshorea</taxon>
    </lineage>
</organism>
<dbReference type="AlphaFoldDB" id="A0AAV5MV81"/>
<comment type="caution">
    <text evidence="1">The sequence shown here is derived from an EMBL/GenBank/DDBJ whole genome shotgun (WGS) entry which is preliminary data.</text>
</comment>
<keyword evidence="2" id="KW-1185">Reference proteome</keyword>
<gene>
    <name evidence="1" type="ORF">SLEP1_g59564</name>
</gene>
<name>A0AAV5MV81_9ROSI</name>
<dbReference type="EMBL" id="BPVZ01001008">
    <property type="protein sequence ID" value="GKV53014.1"/>
    <property type="molecule type" value="Genomic_DNA"/>
</dbReference>
<proteinExistence type="predicted"/>
<sequence>MHRLQALAPNRRLKEVEICVPIVCGTITFYLGRKASE</sequence>
<evidence type="ECO:0000313" key="1">
    <source>
        <dbReference type="EMBL" id="GKV53014.1"/>
    </source>
</evidence>
<accession>A0AAV5MV81</accession>
<reference evidence="1 2" key="1">
    <citation type="journal article" date="2021" name="Commun. Biol.">
        <title>The genome of Shorea leprosula (Dipterocarpaceae) highlights the ecological relevance of drought in aseasonal tropical rainforests.</title>
        <authorList>
            <person name="Ng K.K.S."/>
            <person name="Kobayashi M.J."/>
            <person name="Fawcett J.A."/>
            <person name="Hatakeyama M."/>
            <person name="Paape T."/>
            <person name="Ng C.H."/>
            <person name="Ang C.C."/>
            <person name="Tnah L.H."/>
            <person name="Lee C.T."/>
            <person name="Nishiyama T."/>
            <person name="Sese J."/>
            <person name="O'Brien M.J."/>
            <person name="Copetti D."/>
            <person name="Mohd Noor M.I."/>
            <person name="Ong R.C."/>
            <person name="Putra M."/>
            <person name="Sireger I.Z."/>
            <person name="Indrioko S."/>
            <person name="Kosugi Y."/>
            <person name="Izuno A."/>
            <person name="Isagi Y."/>
            <person name="Lee S.L."/>
            <person name="Shimizu K.K."/>
        </authorList>
    </citation>
    <scope>NUCLEOTIDE SEQUENCE [LARGE SCALE GENOMIC DNA]</scope>
    <source>
        <strain evidence="1">214</strain>
    </source>
</reference>
<protein>
    <submittedName>
        <fullName evidence="1">Uncharacterized protein</fullName>
    </submittedName>
</protein>
<dbReference type="Proteomes" id="UP001054252">
    <property type="component" value="Unassembled WGS sequence"/>
</dbReference>